<dbReference type="Pfam" id="PF00023">
    <property type="entry name" value="Ank"/>
    <property type="match status" value="1"/>
</dbReference>
<dbReference type="Pfam" id="PF24883">
    <property type="entry name" value="NPHP3_N"/>
    <property type="match status" value="1"/>
</dbReference>
<dbReference type="InterPro" id="IPR052391">
    <property type="entry name" value="E3_Ligase-Neurotoxin"/>
</dbReference>
<proteinExistence type="inferred from homology"/>
<comment type="similarity">
    <text evidence="1">Belongs to the putative lipase ROG1 family.</text>
</comment>
<evidence type="ECO:0000256" key="3">
    <source>
        <dbReference type="PROSITE-ProRule" id="PRU00023"/>
    </source>
</evidence>
<dbReference type="PROSITE" id="PS50297">
    <property type="entry name" value="ANK_REP_REGION"/>
    <property type="match status" value="5"/>
</dbReference>
<dbReference type="Gene3D" id="1.25.40.20">
    <property type="entry name" value="Ankyrin repeat-containing domain"/>
    <property type="match status" value="4"/>
</dbReference>
<dbReference type="OMA" id="WHENGRR"/>
<dbReference type="PROSITE" id="PS50088">
    <property type="entry name" value="ANK_REPEAT"/>
    <property type="match status" value="8"/>
</dbReference>
<dbReference type="PANTHER" id="PTHR24133">
    <property type="entry name" value="ANKYRIN DOMAIN-CONTAINING"/>
    <property type="match status" value="1"/>
</dbReference>
<feature type="region of interest" description="Disordered" evidence="4">
    <location>
        <begin position="160"/>
        <end position="223"/>
    </location>
</feature>
<feature type="repeat" description="ANK" evidence="3">
    <location>
        <begin position="1188"/>
        <end position="1235"/>
    </location>
</feature>
<feature type="repeat" description="ANK" evidence="3">
    <location>
        <begin position="1269"/>
        <end position="1301"/>
    </location>
</feature>
<protein>
    <submittedName>
        <fullName evidence="7">Uncharacterized protein</fullName>
    </submittedName>
</protein>
<dbReference type="SUPFAM" id="SSF48403">
    <property type="entry name" value="Ankyrin repeat"/>
    <property type="match status" value="2"/>
</dbReference>
<evidence type="ECO:0000313" key="7">
    <source>
        <dbReference type="EMBL" id="CEL01503.1"/>
    </source>
</evidence>
<feature type="repeat" description="ANK" evidence="3">
    <location>
        <begin position="1236"/>
        <end position="1268"/>
    </location>
</feature>
<reference evidence="8" key="1">
    <citation type="journal article" date="2016" name="Genome Announc.">
        <title>Draft genome sequences of fungus Aspergillus calidoustus.</title>
        <authorList>
            <person name="Horn F."/>
            <person name="Linde J."/>
            <person name="Mattern D.J."/>
            <person name="Walther G."/>
            <person name="Guthke R."/>
            <person name="Scherlach K."/>
            <person name="Martin K."/>
            <person name="Brakhage A.A."/>
            <person name="Petzke L."/>
            <person name="Valiante V."/>
        </authorList>
    </citation>
    <scope>NUCLEOTIDE SEQUENCE [LARGE SCALE GENOMIC DNA]</scope>
    <source>
        <strain evidence="8">SF006504</strain>
    </source>
</reference>
<dbReference type="OrthoDB" id="4499497at2759"/>
<evidence type="ECO:0000256" key="4">
    <source>
        <dbReference type="SAM" id="MobiDB-lite"/>
    </source>
</evidence>
<name>A0A0U5FWS4_ASPCI</name>
<dbReference type="InterPro" id="IPR007751">
    <property type="entry name" value="DUF676_lipase-like"/>
</dbReference>
<feature type="compositionally biased region" description="Low complexity" evidence="4">
    <location>
        <begin position="102"/>
        <end position="114"/>
    </location>
</feature>
<dbReference type="InterPro" id="IPR056884">
    <property type="entry name" value="NPHP3-like_N"/>
</dbReference>
<dbReference type="PANTHER" id="PTHR24133:SF40">
    <property type="entry name" value="ANKYRIN REPEAT DOMAIN 44"/>
    <property type="match status" value="1"/>
</dbReference>
<dbReference type="InterPro" id="IPR036770">
    <property type="entry name" value="Ankyrin_rpt-contain_sf"/>
</dbReference>
<keyword evidence="2" id="KW-0677">Repeat</keyword>
<feature type="compositionally biased region" description="Basic and acidic residues" evidence="4">
    <location>
        <begin position="213"/>
        <end position="223"/>
    </location>
</feature>
<feature type="repeat" description="ANK" evidence="3">
    <location>
        <begin position="1154"/>
        <end position="1176"/>
    </location>
</feature>
<feature type="domain" description="DUF676" evidence="5">
    <location>
        <begin position="271"/>
        <end position="361"/>
    </location>
</feature>
<organism evidence="7 8">
    <name type="scientific">Aspergillus calidoustus</name>
    <dbReference type="NCBI Taxonomy" id="454130"/>
    <lineage>
        <taxon>Eukaryota</taxon>
        <taxon>Fungi</taxon>
        <taxon>Dikarya</taxon>
        <taxon>Ascomycota</taxon>
        <taxon>Pezizomycotina</taxon>
        <taxon>Eurotiomycetes</taxon>
        <taxon>Eurotiomycetidae</taxon>
        <taxon>Eurotiales</taxon>
        <taxon>Aspergillaceae</taxon>
        <taxon>Aspergillus</taxon>
        <taxon>Aspergillus subgen. Nidulantes</taxon>
    </lineage>
</organism>
<keyword evidence="8" id="KW-1185">Reference proteome</keyword>
<dbReference type="Proteomes" id="UP000054771">
    <property type="component" value="Unassembled WGS sequence"/>
</dbReference>
<sequence length="1608" mass="177592">MSDYSKGEEGAGEDDAVLVDASQESPEQESTTAQNQLDDSAGTTGQGIDDEPEHSNSSDMAHEKSTASSPAEHTENSHGTLSSVEYEPHSSTVPQPEVQLNETTSTGTGSQEQTAKSHDSISKACEHSIAGDYSAPTDSLLTSVFPDNGNVVDDEATESMAAAQADQISSTNTVPEKGINPEDNSTSTMQDPWLQDAGNQTGGDDSPDSAEGIDAKEETTGQPEDCERIDIVAVHGLGGHRENTWKSPAPNGFHWLKPFGENPPWGANTRIMTFGYSAGRDSNLSERIFTIAENLLSDLSDSRRQGKQKQRSIIFIGHSLGGLIIKAALIQANQYRGQFLDILEATRAIVFFATPHQGARREDWELYASSLGTATDLESDLLDELGTWSISVVDRISPFAAISRNIDVTTFYEMGGPVVVHEGSTRLGLPNERIVGLAKSHLDICRFREGDDHHIRVTQRLKAIITDIRDKIRANVRIYENLKSDGKESLHQWDQAKRESGELGQESATCTWINNHAKFNEWRNGQSPILLVYGILGYTRTLADWAAKKNGMEPARVVLDDGTLDIDDIESRVISTLLYLAVLHEEAKVHVRDLGLTDMHPGQLSMYDGQLLKLRQCLTSLLYRPFDKPIYLIVDTLDNDSKSRVDAIVSRLESGLSPVSRIKFRFKIMIISRLGLSRPRPGLLTICLDDVDQEGRTLFQWLVYGKQLLHTNVLRVAIRVQHPESFSPEANFSNLVAKWGHGQIDTQDGMARLINYPLIREFLLREQPDVRVYHANIARVCLEYLINLQQDQDTRDEWKEDSFEKYAARHWSVHLHESEEDMEDLLRKLVNHTDVNHYCKIARGTEESSRGESATFLHIASELGHDRVVAQLLLLLQEPDEVNRKDDRGRTSLLLAAQNGHRSVVELLLAQGGIDVNEKDDDDRTPLSVVAQSGYYHICDALLERHANVDQKTNGLKPVFIAASAGKEQVLGRLINATTNGPENGTDATFLHQAAREGSATAASLLLQNPEFDKDAPDQDGLTPLYLAIEHNRGAVATLLRRLKASTEVPDPRNGETLIFKAISSDNPTAANWLLSWGARMDAKNDAGRTPLHVAVSRSVRNVQVMLDYGAPVNEQDNSRQTPLHVAVSCGDGGSENVQALIAHNADVTARDGNGNTALHLAAGAGAIQIVQILLQQDRSSLSARNSNGETPLHKGASGNQTGDVAGRRKDNNGNRGEVVEILIQEGAKADARDHNGKTPLHIAVTVGNTNAARLLIKYGVNIQVPDNDGHTPLHVAAGNGNEEIVNTLLLAGADTTMRDNEGRTALLYAEESGISNERAISLLNKSDPLKRDNPDDEEIFTLRESPIFPLSEPDPVDRHRKALPAVKLTVQDWNITPQYLSGMMRLTQYDIVVLCGVSPSSETQELDQRPADNSRSMKARRDLLWKTLNQIARIATRLTGYGLSLRMLNKNGKWDNLSVNDIKNMEASGTMEYGSGTMLGTRLDELVIQPILLDPKREKPVITIIITDGEANREGRDKLQNVIFAYKNQPRRNRRSIFLISQIGDNQGATDFLKRVEEDTRIKDMVYCSHKKLDELQKGVNRDLGEEDKEYASALLKLFLAALRKRA</sequence>
<evidence type="ECO:0000256" key="2">
    <source>
        <dbReference type="ARBA" id="ARBA00022737"/>
    </source>
</evidence>
<accession>A0A0U5FWS4</accession>
<feature type="domain" description="Nephrocystin 3-like N-terminal" evidence="6">
    <location>
        <begin position="509"/>
        <end position="673"/>
    </location>
</feature>
<feature type="compositionally biased region" description="Polar residues" evidence="4">
    <location>
        <begin position="66"/>
        <end position="101"/>
    </location>
</feature>
<dbReference type="EMBL" id="CDMC01000001">
    <property type="protein sequence ID" value="CEL01503.1"/>
    <property type="molecule type" value="Genomic_DNA"/>
</dbReference>
<feature type="repeat" description="ANK" evidence="3">
    <location>
        <begin position="1087"/>
        <end position="1118"/>
    </location>
</feature>
<feature type="compositionally biased region" description="Polar residues" evidence="4">
    <location>
        <begin position="22"/>
        <end position="43"/>
    </location>
</feature>
<dbReference type="PRINTS" id="PR01415">
    <property type="entry name" value="ANKYRIN"/>
</dbReference>
<feature type="compositionally biased region" description="Basic and acidic residues" evidence="4">
    <location>
        <begin position="53"/>
        <end position="65"/>
    </location>
</feature>
<gene>
    <name evidence="7" type="ORF">ASPCAL01085</name>
</gene>
<dbReference type="Pfam" id="PF05057">
    <property type="entry name" value="DUF676"/>
    <property type="match status" value="1"/>
</dbReference>
<dbReference type="SMART" id="SM00248">
    <property type="entry name" value="ANK"/>
    <property type="match status" value="15"/>
</dbReference>
<dbReference type="InterPro" id="IPR029058">
    <property type="entry name" value="AB_hydrolase_fold"/>
</dbReference>
<evidence type="ECO:0000259" key="6">
    <source>
        <dbReference type="Pfam" id="PF24883"/>
    </source>
</evidence>
<feature type="repeat" description="ANK" evidence="3">
    <location>
        <begin position="888"/>
        <end position="921"/>
    </location>
</feature>
<keyword evidence="3" id="KW-0040">ANK repeat</keyword>
<dbReference type="Pfam" id="PF12796">
    <property type="entry name" value="Ank_2"/>
    <property type="match status" value="4"/>
</dbReference>
<evidence type="ECO:0000256" key="1">
    <source>
        <dbReference type="ARBA" id="ARBA00007920"/>
    </source>
</evidence>
<dbReference type="InterPro" id="IPR002110">
    <property type="entry name" value="Ankyrin_rpt"/>
</dbReference>
<dbReference type="Gene3D" id="3.40.50.1820">
    <property type="entry name" value="alpha/beta hydrolase"/>
    <property type="match status" value="1"/>
</dbReference>
<dbReference type="SUPFAM" id="SSF53474">
    <property type="entry name" value="alpha/beta-Hydrolases"/>
    <property type="match status" value="1"/>
</dbReference>
<evidence type="ECO:0000259" key="5">
    <source>
        <dbReference type="Pfam" id="PF05057"/>
    </source>
</evidence>
<dbReference type="STRING" id="454130.A0A0U5FWS4"/>
<feature type="repeat" description="ANK" evidence="3">
    <location>
        <begin position="1119"/>
        <end position="1153"/>
    </location>
</feature>
<feature type="repeat" description="ANK" evidence="3">
    <location>
        <begin position="922"/>
        <end position="954"/>
    </location>
</feature>
<feature type="region of interest" description="Disordered" evidence="4">
    <location>
        <begin position="1182"/>
        <end position="1216"/>
    </location>
</feature>
<feature type="region of interest" description="Disordered" evidence="4">
    <location>
        <begin position="1"/>
        <end position="123"/>
    </location>
</feature>
<evidence type="ECO:0000313" key="8">
    <source>
        <dbReference type="Proteomes" id="UP000054771"/>
    </source>
</evidence>